<dbReference type="OrthoDB" id="5518345at2759"/>
<dbReference type="PANTHER" id="PTHR28288">
    <property type="entry name" value="PROTEASE B INHIBITOR 2"/>
    <property type="match status" value="1"/>
</dbReference>
<feature type="chain" id="PRO_5006066475" evidence="2">
    <location>
        <begin position="20"/>
        <end position="114"/>
    </location>
</feature>
<dbReference type="Proteomes" id="UP000236544">
    <property type="component" value="Unassembled WGS sequence"/>
</dbReference>
<dbReference type="PANTHER" id="PTHR28288:SF2">
    <property type="entry name" value="PROTEASE B INHIBITOR 2"/>
    <property type="match status" value="1"/>
</dbReference>
<dbReference type="SUPFAM" id="SSF54897">
    <property type="entry name" value="Protease propeptides/inhibitors"/>
    <property type="match status" value="1"/>
</dbReference>
<accession>A0A0P1KRR6</accession>
<dbReference type="GO" id="GO:0042144">
    <property type="term" value="P:vacuole fusion, non-autophagic"/>
    <property type="evidence" value="ECO:0007669"/>
    <property type="project" value="TreeGrafter"/>
</dbReference>
<dbReference type="InterPro" id="IPR052471">
    <property type="entry name" value="PBI_I9"/>
</dbReference>
<sequence>MKLSVIITAFLSATAYAAASNNVKSYILTLDDNQSALANKIQDLKSFVQEVGGKITHEYSLIKGFSLQLPADDTSDILQKIERFGEKLSCKLNLEQDQEVHTFKGPEAFEASAE</sequence>
<gene>
    <name evidence="3" type="ORF">LAQU0_S05e03576g</name>
</gene>
<dbReference type="Gene3D" id="3.30.70.80">
    <property type="entry name" value="Peptidase S8 propeptide/proteinase inhibitor I9"/>
    <property type="match status" value="1"/>
</dbReference>
<evidence type="ECO:0000256" key="1">
    <source>
        <dbReference type="ARBA" id="ARBA00038069"/>
    </source>
</evidence>
<name>A0A0P1KRR6_9SACH</name>
<evidence type="ECO:0000313" key="4">
    <source>
        <dbReference type="Proteomes" id="UP000236544"/>
    </source>
</evidence>
<dbReference type="EMBL" id="LN890537">
    <property type="protein sequence ID" value="CUS22358.1"/>
    <property type="molecule type" value="Genomic_DNA"/>
</dbReference>
<organism evidence="3 4">
    <name type="scientific">Lachancea quebecensis</name>
    <dbReference type="NCBI Taxonomy" id="1654605"/>
    <lineage>
        <taxon>Eukaryota</taxon>
        <taxon>Fungi</taxon>
        <taxon>Dikarya</taxon>
        <taxon>Ascomycota</taxon>
        <taxon>Saccharomycotina</taxon>
        <taxon>Saccharomycetes</taxon>
        <taxon>Saccharomycetales</taxon>
        <taxon>Saccharomycetaceae</taxon>
        <taxon>Lachancea</taxon>
    </lineage>
</organism>
<reference evidence="4" key="1">
    <citation type="submission" date="2015-10" db="EMBL/GenBank/DDBJ databases">
        <authorList>
            <person name="Devillers H."/>
        </authorList>
    </citation>
    <scope>NUCLEOTIDE SEQUENCE [LARGE SCALE GENOMIC DNA]</scope>
</reference>
<feature type="signal peptide" evidence="2">
    <location>
        <begin position="1"/>
        <end position="19"/>
    </location>
</feature>
<keyword evidence="2" id="KW-0732">Signal</keyword>
<protein>
    <submittedName>
        <fullName evidence="3">LAQU0S05e03576g1_1</fullName>
    </submittedName>
</protein>
<keyword evidence="4" id="KW-1185">Reference proteome</keyword>
<evidence type="ECO:0000313" key="3">
    <source>
        <dbReference type="EMBL" id="CUS22358.1"/>
    </source>
</evidence>
<dbReference type="GO" id="GO:0004866">
    <property type="term" value="F:endopeptidase inhibitor activity"/>
    <property type="evidence" value="ECO:0007669"/>
    <property type="project" value="TreeGrafter"/>
</dbReference>
<evidence type="ECO:0000256" key="2">
    <source>
        <dbReference type="SAM" id="SignalP"/>
    </source>
</evidence>
<dbReference type="AlphaFoldDB" id="A0A0P1KRR6"/>
<dbReference type="InterPro" id="IPR037045">
    <property type="entry name" value="S8pro/Inhibitor_I9_sf"/>
</dbReference>
<proteinExistence type="inferred from homology"/>
<comment type="similarity">
    <text evidence="1">Belongs to the protease inhibitor I9 family.</text>
</comment>